<evidence type="ECO:0000256" key="1">
    <source>
        <dbReference type="SAM" id="Coils"/>
    </source>
</evidence>
<name>A0ABY7F5L3_MYAAR</name>
<dbReference type="Gene3D" id="2.60.40.10">
    <property type="entry name" value="Immunoglobulins"/>
    <property type="match status" value="1"/>
</dbReference>
<sequence>MAGFFKKSKPVNTTTGQRVTASPTVDHIRADRIQLSWKLEPDLADDEYVEVFLKDITNKSRWKLAADDTIKKWSFTITELKPDTEYSFKVRVVNENDEGDFSPESKTIKTKISAAKQMREMSENIPSEQIQKYRIPVKEVKEARDETLKTRRFEIGTRPKINVGEKTIVLVGATGSGKSTLVDGMVNFIFGVNFNDDFRFTLIRLEGLELGHQENQAVSQTDWITCYTIYPSGSGRIPFTLNIIDTPGFGDTRGFERDEELINQIRYLFSKEPPRGVTIIDAVCFLVKSPDARLTAVQKYIFQQIMSLFGKDIEKNICTLITFADGEEPPVLHALKTSNVPFGQDFRFNNSALFAGNRSASSSGFSSMFWNLGLNSFKHFFAFLTTLTPRSLEMTKSVLQHRNELETTKRNLMPLVDLGLSKMNEIEQQIKKIEENKSQIRANKDFEIKVKTKRPVHKDLPPNKHTTNCRNCNLTCHESCIYGNDEDKAKCSAMGSDGNCTHCSKKCHWSKHTNSPYIVTNEYVTEIQTVEEMKQKYKTATGELPTLENIIQIKREEFEINTKVVNKMLETIHLCNNTLEEIALRPSPLSATEYIDALIKCEELDKEIGYTERVQSLKEIRKRANIDSKATQLTLSAEMTFLEVEQIKEYREMYGSTLF</sequence>
<dbReference type="InterPro" id="IPR036116">
    <property type="entry name" value="FN3_sf"/>
</dbReference>
<dbReference type="InterPro" id="IPR013783">
    <property type="entry name" value="Ig-like_fold"/>
</dbReference>
<proteinExistence type="predicted"/>
<dbReference type="SUPFAM" id="SSF52540">
    <property type="entry name" value="P-loop containing nucleoside triphosphate hydrolases"/>
    <property type="match status" value="2"/>
</dbReference>
<keyword evidence="5" id="KW-1185">Reference proteome</keyword>
<keyword evidence="1" id="KW-0175">Coiled coil</keyword>
<evidence type="ECO:0000313" key="4">
    <source>
        <dbReference type="EMBL" id="WAR16464.1"/>
    </source>
</evidence>
<dbReference type="SUPFAM" id="SSF49265">
    <property type="entry name" value="Fibronectin type III"/>
    <property type="match status" value="1"/>
</dbReference>
<accession>A0ABY7F5L3</accession>
<feature type="region of interest" description="Disordered" evidence="2">
    <location>
        <begin position="1"/>
        <end position="20"/>
    </location>
</feature>
<dbReference type="Gene3D" id="3.40.50.300">
    <property type="entry name" value="P-loop containing nucleotide triphosphate hydrolases"/>
    <property type="match status" value="1"/>
</dbReference>
<dbReference type="Pfam" id="PF00041">
    <property type="entry name" value="fn3"/>
    <property type="match status" value="1"/>
</dbReference>
<evidence type="ECO:0000259" key="3">
    <source>
        <dbReference type="PROSITE" id="PS50853"/>
    </source>
</evidence>
<dbReference type="PANTHER" id="PTHR32046:SF14">
    <property type="match status" value="1"/>
</dbReference>
<evidence type="ECO:0000256" key="2">
    <source>
        <dbReference type="SAM" id="MobiDB-lite"/>
    </source>
</evidence>
<gene>
    <name evidence="4" type="ORF">MAR_031058</name>
</gene>
<dbReference type="SMART" id="SM00060">
    <property type="entry name" value="FN3"/>
    <property type="match status" value="1"/>
</dbReference>
<evidence type="ECO:0000313" key="5">
    <source>
        <dbReference type="Proteomes" id="UP001164746"/>
    </source>
</evidence>
<dbReference type="CDD" id="cd00063">
    <property type="entry name" value="FN3"/>
    <property type="match status" value="1"/>
</dbReference>
<feature type="coiled-coil region" evidence="1">
    <location>
        <begin position="416"/>
        <end position="443"/>
    </location>
</feature>
<reference evidence="4" key="1">
    <citation type="submission" date="2022-11" db="EMBL/GenBank/DDBJ databases">
        <title>Centuries of genome instability and evolution in soft-shell clam transmissible cancer (bioRxiv).</title>
        <authorList>
            <person name="Hart S.F.M."/>
            <person name="Yonemitsu M.A."/>
            <person name="Giersch R.M."/>
            <person name="Beal B.F."/>
            <person name="Arriagada G."/>
            <person name="Davis B.W."/>
            <person name="Ostrander E.A."/>
            <person name="Goff S.P."/>
            <person name="Metzger M.J."/>
        </authorList>
    </citation>
    <scope>NUCLEOTIDE SEQUENCE</scope>
    <source>
        <strain evidence="4">MELC-2E11</strain>
        <tissue evidence="4">Siphon/mantle</tissue>
    </source>
</reference>
<feature type="compositionally biased region" description="Polar residues" evidence="2">
    <location>
        <begin position="10"/>
        <end position="20"/>
    </location>
</feature>
<protein>
    <recommendedName>
        <fullName evidence="3">Fibronectin type-III domain-containing protein</fullName>
    </recommendedName>
</protein>
<dbReference type="EMBL" id="CP111021">
    <property type="protein sequence ID" value="WAR16464.1"/>
    <property type="molecule type" value="Genomic_DNA"/>
</dbReference>
<feature type="domain" description="Fibronectin type-III" evidence="3">
    <location>
        <begin position="19"/>
        <end position="113"/>
    </location>
</feature>
<dbReference type="PROSITE" id="PS50853">
    <property type="entry name" value="FN3"/>
    <property type="match status" value="1"/>
</dbReference>
<dbReference type="Proteomes" id="UP001164746">
    <property type="component" value="Chromosome 10"/>
</dbReference>
<organism evidence="4 5">
    <name type="scientific">Mya arenaria</name>
    <name type="common">Soft-shell clam</name>
    <dbReference type="NCBI Taxonomy" id="6604"/>
    <lineage>
        <taxon>Eukaryota</taxon>
        <taxon>Metazoa</taxon>
        <taxon>Spiralia</taxon>
        <taxon>Lophotrochozoa</taxon>
        <taxon>Mollusca</taxon>
        <taxon>Bivalvia</taxon>
        <taxon>Autobranchia</taxon>
        <taxon>Heteroconchia</taxon>
        <taxon>Euheterodonta</taxon>
        <taxon>Imparidentia</taxon>
        <taxon>Neoheterodontei</taxon>
        <taxon>Myida</taxon>
        <taxon>Myoidea</taxon>
        <taxon>Myidae</taxon>
        <taxon>Mya</taxon>
    </lineage>
</organism>
<dbReference type="InterPro" id="IPR003961">
    <property type="entry name" value="FN3_dom"/>
</dbReference>
<dbReference type="InterPro" id="IPR027417">
    <property type="entry name" value="P-loop_NTPase"/>
</dbReference>
<dbReference type="PANTHER" id="PTHR32046">
    <property type="entry name" value="G DOMAIN-CONTAINING PROTEIN"/>
    <property type="match status" value="1"/>
</dbReference>